<dbReference type="SFLD" id="SFLDG01129">
    <property type="entry name" value="C1.5:_HAD__Beta-PGM__Phosphata"/>
    <property type="match status" value="1"/>
</dbReference>
<dbReference type="InterPro" id="IPR023214">
    <property type="entry name" value="HAD_sf"/>
</dbReference>
<dbReference type="InterPro" id="IPR036412">
    <property type="entry name" value="HAD-like_sf"/>
</dbReference>
<dbReference type="Pfam" id="PF00702">
    <property type="entry name" value="Hydrolase"/>
    <property type="match status" value="1"/>
</dbReference>
<keyword evidence="1" id="KW-0378">Hydrolase</keyword>
<proteinExistence type="predicted"/>
<dbReference type="InterPro" id="IPR006439">
    <property type="entry name" value="HAD-SF_hydro_IA"/>
</dbReference>
<dbReference type="SFLD" id="SFLDS00003">
    <property type="entry name" value="Haloacid_Dehalogenase"/>
    <property type="match status" value="1"/>
</dbReference>
<dbReference type="AlphaFoldDB" id="A0A7W8V3X8"/>
<reference evidence="1 2" key="1">
    <citation type="submission" date="2020-08" db="EMBL/GenBank/DDBJ databases">
        <title>Genomic Encyclopedia of Type Strains, Phase IV (KMG-V): Genome sequencing to study the core and pangenomes of soil and plant-associated prokaryotes.</title>
        <authorList>
            <person name="Whitman W."/>
        </authorList>
    </citation>
    <scope>NUCLEOTIDE SEQUENCE [LARGE SCALE GENOMIC DNA]</scope>
    <source>
        <strain evidence="1 2">JPY158</strain>
    </source>
</reference>
<dbReference type="InterPro" id="IPR023198">
    <property type="entry name" value="PGP-like_dom2"/>
</dbReference>
<dbReference type="Proteomes" id="UP000592780">
    <property type="component" value="Unassembled WGS sequence"/>
</dbReference>
<accession>A0A7W8V3X8</accession>
<protein>
    <submittedName>
        <fullName evidence="1">Putative hydrolase of the HAD superfamily</fullName>
    </submittedName>
</protein>
<dbReference type="GO" id="GO:0016787">
    <property type="term" value="F:hydrolase activity"/>
    <property type="evidence" value="ECO:0007669"/>
    <property type="project" value="UniProtKB-KW"/>
</dbReference>
<dbReference type="Gene3D" id="1.10.150.240">
    <property type="entry name" value="Putative phosphatase, domain 2"/>
    <property type="match status" value="1"/>
</dbReference>
<sequence>MAQYSTRETDSMSALVTLLLFDLEGVLSHYDRAARVERLAAIAGCTEETVRHAIWGSGLEARADGGEIGDDEYLRELGALLGYPVSRAEWLDARLASITPNEAALALASRASQRCRIAILTNNCCLLTDHIAYLNPPVARLFGAHVYSSAAFGAAKPATQTYLRCVERLGAAATETLFIDDSEANVDGALAAGLQGYRFVDADGLAVEFARRGVL</sequence>
<evidence type="ECO:0000313" key="1">
    <source>
        <dbReference type="EMBL" id="MBB5422033.1"/>
    </source>
</evidence>
<comment type="caution">
    <text evidence="1">The sequence shown here is derived from an EMBL/GenBank/DDBJ whole genome shotgun (WGS) entry which is preliminary data.</text>
</comment>
<dbReference type="CDD" id="cd02603">
    <property type="entry name" value="HAD_sEH-N_like"/>
    <property type="match status" value="1"/>
</dbReference>
<keyword evidence="2" id="KW-1185">Reference proteome</keyword>
<gene>
    <name evidence="1" type="ORF">HDG40_000174</name>
</gene>
<dbReference type="SUPFAM" id="SSF56784">
    <property type="entry name" value="HAD-like"/>
    <property type="match status" value="1"/>
</dbReference>
<dbReference type="PANTHER" id="PTHR43611">
    <property type="entry name" value="ALPHA-D-GLUCOSE 1-PHOSPHATE PHOSPHATASE"/>
    <property type="match status" value="1"/>
</dbReference>
<dbReference type="NCBIfam" id="TIGR01509">
    <property type="entry name" value="HAD-SF-IA-v3"/>
    <property type="match status" value="1"/>
</dbReference>
<dbReference type="EMBL" id="JACHDD010000001">
    <property type="protein sequence ID" value="MBB5422033.1"/>
    <property type="molecule type" value="Genomic_DNA"/>
</dbReference>
<evidence type="ECO:0000313" key="2">
    <source>
        <dbReference type="Proteomes" id="UP000592780"/>
    </source>
</evidence>
<dbReference type="PANTHER" id="PTHR43611:SF3">
    <property type="entry name" value="FLAVIN MONONUCLEOTIDE HYDROLASE 1, CHLOROPLATIC"/>
    <property type="match status" value="1"/>
</dbReference>
<organism evidence="1 2">
    <name type="scientific">Paraburkholderia atlantica</name>
    <dbReference type="NCBI Taxonomy" id="2654982"/>
    <lineage>
        <taxon>Bacteria</taxon>
        <taxon>Pseudomonadati</taxon>
        <taxon>Pseudomonadota</taxon>
        <taxon>Betaproteobacteria</taxon>
        <taxon>Burkholderiales</taxon>
        <taxon>Burkholderiaceae</taxon>
        <taxon>Paraburkholderia</taxon>
    </lineage>
</organism>
<dbReference type="Gene3D" id="3.40.50.1000">
    <property type="entry name" value="HAD superfamily/HAD-like"/>
    <property type="match status" value="1"/>
</dbReference>
<name>A0A7W8V3X8_PARAM</name>